<evidence type="ECO:0000313" key="3">
    <source>
        <dbReference type="EMBL" id="KMQ83797.1"/>
    </source>
</evidence>
<evidence type="ECO:0000256" key="2">
    <source>
        <dbReference type="SAM" id="MobiDB-lite"/>
    </source>
</evidence>
<feature type="coiled-coil region" evidence="1">
    <location>
        <begin position="2"/>
        <end position="29"/>
    </location>
</feature>
<keyword evidence="1" id="KW-0175">Coiled coil</keyword>
<evidence type="ECO:0000256" key="1">
    <source>
        <dbReference type="SAM" id="Coils"/>
    </source>
</evidence>
<dbReference type="EMBL" id="LBMM01018397">
    <property type="protein sequence ID" value="KMQ83797.1"/>
    <property type="molecule type" value="Genomic_DNA"/>
</dbReference>
<sequence>MGEQDRKMVEKLERELRVARAEVESLRTLAFPTGQSPPHKKVREPDDTREIGTQMEVGEIISPDSAAVPLPVSPVLGTIRKINRGCSPTDWGVDVAMASSYSGRDVGTETSQRVTGGVTSAESSFMALLEGVFAGQEASQAEINRLRNEVESLSRDIVSLAGKARKASILSIALNKETKKKRAKKKRKDKPESKAILLVVSPVSEAVGELSRLSVSESIRTPIVEET</sequence>
<proteinExistence type="predicted"/>
<feature type="coiled-coil region" evidence="1">
    <location>
        <begin position="136"/>
        <end position="163"/>
    </location>
</feature>
<evidence type="ECO:0000313" key="4">
    <source>
        <dbReference type="Proteomes" id="UP000036403"/>
    </source>
</evidence>
<protein>
    <submittedName>
        <fullName evidence="3">Egl nine-like protein</fullName>
    </submittedName>
</protein>
<accession>A0A0J7K0F2</accession>
<dbReference type="PaxDb" id="67767-A0A0J7K0F2"/>
<comment type="caution">
    <text evidence="3">The sequence shown here is derived from an EMBL/GenBank/DDBJ whole genome shotgun (WGS) entry which is preliminary data.</text>
</comment>
<organism evidence="3 4">
    <name type="scientific">Lasius niger</name>
    <name type="common">Black garden ant</name>
    <dbReference type="NCBI Taxonomy" id="67767"/>
    <lineage>
        <taxon>Eukaryota</taxon>
        <taxon>Metazoa</taxon>
        <taxon>Ecdysozoa</taxon>
        <taxon>Arthropoda</taxon>
        <taxon>Hexapoda</taxon>
        <taxon>Insecta</taxon>
        <taxon>Pterygota</taxon>
        <taxon>Neoptera</taxon>
        <taxon>Endopterygota</taxon>
        <taxon>Hymenoptera</taxon>
        <taxon>Apocrita</taxon>
        <taxon>Aculeata</taxon>
        <taxon>Formicoidea</taxon>
        <taxon>Formicidae</taxon>
        <taxon>Formicinae</taxon>
        <taxon>Lasius</taxon>
        <taxon>Lasius</taxon>
    </lineage>
</organism>
<reference evidence="3 4" key="1">
    <citation type="submission" date="2015-04" db="EMBL/GenBank/DDBJ databases">
        <title>Lasius niger genome sequencing.</title>
        <authorList>
            <person name="Konorov E.A."/>
            <person name="Nikitin M.A."/>
            <person name="Kirill M.V."/>
            <person name="Chang P."/>
        </authorList>
    </citation>
    <scope>NUCLEOTIDE SEQUENCE [LARGE SCALE GENOMIC DNA]</scope>
    <source>
        <tissue evidence="3">Whole</tissue>
    </source>
</reference>
<keyword evidence="4" id="KW-1185">Reference proteome</keyword>
<gene>
    <name evidence="3" type="ORF">RF55_19077</name>
</gene>
<feature type="region of interest" description="Disordered" evidence="2">
    <location>
        <begin position="29"/>
        <end position="49"/>
    </location>
</feature>
<dbReference type="AlphaFoldDB" id="A0A0J7K0F2"/>
<dbReference type="Proteomes" id="UP000036403">
    <property type="component" value="Unassembled WGS sequence"/>
</dbReference>
<name>A0A0J7K0F2_LASNI</name>